<protein>
    <submittedName>
        <fullName evidence="2">Uncharacterized protein</fullName>
    </submittedName>
</protein>
<accession>A0A117NI12</accession>
<keyword evidence="2" id="KW-0496">Mitochondrion</keyword>
<reference evidence="2" key="1">
    <citation type="journal article" date="2015" name="Genome Biol. Evol.">
        <title>Organellar Genomes of White Spruce (Picea glauca): Assembly and Annotation.</title>
        <authorList>
            <person name="Jackman S.D."/>
            <person name="Warren R.L."/>
            <person name="Gibb E.A."/>
            <person name="Vandervalk B.P."/>
            <person name="Mohamadi H."/>
            <person name="Chu J."/>
            <person name="Raymond A."/>
            <person name="Pleasance S."/>
            <person name="Coope R."/>
            <person name="Wildung M.R."/>
            <person name="Ritland C.E."/>
            <person name="Bousquet J."/>
            <person name="Jones S.J."/>
            <person name="Bohlmann J."/>
            <person name="Birol I."/>
        </authorList>
    </citation>
    <scope>NUCLEOTIDE SEQUENCE [LARGE SCALE GENOMIC DNA]</scope>
    <source>
        <tissue evidence="2">Flushing bud</tissue>
    </source>
</reference>
<comment type="caution">
    <text evidence="2">The sequence shown here is derived from an EMBL/GenBank/DDBJ whole genome shotgun (WGS) entry which is preliminary data.</text>
</comment>
<geneLocation type="mitochondrion" evidence="2"/>
<organism evidence="2">
    <name type="scientific">Picea glauca</name>
    <name type="common">White spruce</name>
    <name type="synonym">Pinus glauca</name>
    <dbReference type="NCBI Taxonomy" id="3330"/>
    <lineage>
        <taxon>Eukaryota</taxon>
        <taxon>Viridiplantae</taxon>
        <taxon>Streptophyta</taxon>
        <taxon>Embryophyta</taxon>
        <taxon>Tracheophyta</taxon>
        <taxon>Spermatophyta</taxon>
        <taxon>Pinopsida</taxon>
        <taxon>Pinidae</taxon>
        <taxon>Conifers I</taxon>
        <taxon>Pinales</taxon>
        <taxon>Pinaceae</taxon>
        <taxon>Picea</taxon>
    </lineage>
</organism>
<feature type="region of interest" description="Disordered" evidence="1">
    <location>
        <begin position="1"/>
        <end position="25"/>
    </location>
</feature>
<dbReference type="EMBL" id="LKAM01000003">
    <property type="protein sequence ID" value="KUM49188.1"/>
    <property type="molecule type" value="Genomic_DNA"/>
</dbReference>
<proteinExistence type="predicted"/>
<evidence type="ECO:0000313" key="2">
    <source>
        <dbReference type="EMBL" id="KUM49188.1"/>
    </source>
</evidence>
<sequence>MCSWSPSETSEQAPRRPPLRKSDRASCKERYARLCGRMGTVRQLGLLGGGCYVRDVPSAVIRERNKHISGPF</sequence>
<name>A0A117NI12_PICGL</name>
<gene>
    <name evidence="2" type="ORF">ABT39_MTgene3737</name>
</gene>
<feature type="compositionally biased region" description="Polar residues" evidence="1">
    <location>
        <begin position="1"/>
        <end position="12"/>
    </location>
</feature>
<dbReference type="AlphaFoldDB" id="A0A117NI12"/>
<evidence type="ECO:0000256" key="1">
    <source>
        <dbReference type="SAM" id="MobiDB-lite"/>
    </source>
</evidence>